<evidence type="ECO:0000256" key="3">
    <source>
        <dbReference type="RuleBase" id="RU000363"/>
    </source>
</evidence>
<dbReference type="GO" id="GO:0016491">
    <property type="term" value="F:oxidoreductase activity"/>
    <property type="evidence" value="ECO:0007669"/>
    <property type="project" value="UniProtKB-KW"/>
</dbReference>
<comment type="caution">
    <text evidence="4">The sequence shown here is derived from an EMBL/GenBank/DDBJ whole genome shotgun (WGS) entry which is preliminary data.</text>
</comment>
<evidence type="ECO:0000313" key="4">
    <source>
        <dbReference type="EMBL" id="THH21395.1"/>
    </source>
</evidence>
<dbReference type="PANTHER" id="PTHR43976:SF16">
    <property type="entry name" value="SHORT-CHAIN DEHYDROGENASE_REDUCTASE FAMILY PROTEIN"/>
    <property type="match status" value="1"/>
</dbReference>
<keyword evidence="5" id="KW-1185">Reference proteome</keyword>
<reference evidence="4 5" key="1">
    <citation type="submission" date="2019-02" db="EMBL/GenBank/DDBJ databases">
        <title>Genome sequencing of the rare red list fungi Bondarzewia mesenterica.</title>
        <authorList>
            <person name="Buettner E."/>
            <person name="Kellner H."/>
        </authorList>
    </citation>
    <scope>NUCLEOTIDE SEQUENCE [LARGE SCALE GENOMIC DNA]</scope>
    <source>
        <strain evidence="4 5">DSM 108281</strain>
    </source>
</reference>
<dbReference type="Proteomes" id="UP000310158">
    <property type="component" value="Unassembled WGS sequence"/>
</dbReference>
<evidence type="ECO:0008006" key="6">
    <source>
        <dbReference type="Google" id="ProtNLM"/>
    </source>
</evidence>
<protein>
    <recommendedName>
        <fullName evidence="6">NAD(P)-binding protein</fullName>
    </recommendedName>
</protein>
<sequence>MVCASLLISCSHLQGASSGLGLALTQRVLARGDRVIAAVRTPSKLSDIFSDAEKSHVNVLDLDVTESYAQIKQKIDSAVQQWGPVDVLVNNAGTGLLAITEEGGYEGMMQQLQTNFFGVMNVTNAVLPHLREQKNGTIVIIGSRSAWRNEFAGIGLYAASKAAVHSYGETLAAELRPFNIRVLIVAPGSFKTPGIYPPSIIGPPIPDWAATREEMEKRVKTLVTKSDQGDPMRGMDVVVDIVKGEGRVNLVKDQGEDGVEWPLWLFLGEDAMSDVKAKIGRIAKVIDAWEDVGSNLGFVQENGGVGR</sequence>
<accession>A0A4S4M8E8</accession>
<dbReference type="EMBL" id="SGPL01000003">
    <property type="protein sequence ID" value="THH21395.1"/>
    <property type="molecule type" value="Genomic_DNA"/>
</dbReference>
<dbReference type="InterPro" id="IPR051911">
    <property type="entry name" value="SDR_oxidoreductase"/>
</dbReference>
<dbReference type="InterPro" id="IPR002347">
    <property type="entry name" value="SDR_fam"/>
</dbReference>
<dbReference type="Pfam" id="PF00106">
    <property type="entry name" value="adh_short"/>
    <property type="match status" value="1"/>
</dbReference>
<dbReference type="PRINTS" id="PR00080">
    <property type="entry name" value="SDRFAMILY"/>
</dbReference>
<gene>
    <name evidence="4" type="ORF">EW146_g147</name>
</gene>
<organism evidence="4 5">
    <name type="scientific">Bondarzewia mesenterica</name>
    <dbReference type="NCBI Taxonomy" id="1095465"/>
    <lineage>
        <taxon>Eukaryota</taxon>
        <taxon>Fungi</taxon>
        <taxon>Dikarya</taxon>
        <taxon>Basidiomycota</taxon>
        <taxon>Agaricomycotina</taxon>
        <taxon>Agaricomycetes</taxon>
        <taxon>Russulales</taxon>
        <taxon>Bondarzewiaceae</taxon>
        <taxon>Bondarzewia</taxon>
    </lineage>
</organism>
<keyword evidence="2" id="KW-0560">Oxidoreductase</keyword>
<comment type="similarity">
    <text evidence="1 3">Belongs to the short-chain dehydrogenases/reductases (SDR) family.</text>
</comment>
<evidence type="ECO:0000313" key="5">
    <source>
        <dbReference type="Proteomes" id="UP000310158"/>
    </source>
</evidence>
<dbReference type="PRINTS" id="PR00081">
    <property type="entry name" value="GDHRDH"/>
</dbReference>
<evidence type="ECO:0000256" key="2">
    <source>
        <dbReference type="ARBA" id="ARBA00023002"/>
    </source>
</evidence>
<name>A0A4S4M8E8_9AGAM</name>
<dbReference type="Gene3D" id="3.40.50.720">
    <property type="entry name" value="NAD(P)-binding Rossmann-like Domain"/>
    <property type="match status" value="1"/>
</dbReference>
<dbReference type="AlphaFoldDB" id="A0A4S4M8E8"/>
<dbReference type="PANTHER" id="PTHR43976">
    <property type="entry name" value="SHORT CHAIN DEHYDROGENASE"/>
    <property type="match status" value="1"/>
</dbReference>
<dbReference type="SUPFAM" id="SSF51735">
    <property type="entry name" value="NAD(P)-binding Rossmann-fold domains"/>
    <property type="match status" value="1"/>
</dbReference>
<proteinExistence type="inferred from homology"/>
<dbReference type="OrthoDB" id="1274115at2759"/>
<dbReference type="InterPro" id="IPR036291">
    <property type="entry name" value="NAD(P)-bd_dom_sf"/>
</dbReference>
<evidence type="ECO:0000256" key="1">
    <source>
        <dbReference type="ARBA" id="ARBA00006484"/>
    </source>
</evidence>